<dbReference type="Pfam" id="PF02559">
    <property type="entry name" value="CarD_TRCF_RID"/>
    <property type="match status" value="1"/>
</dbReference>
<dbReference type="Pfam" id="PF00271">
    <property type="entry name" value="Helicase_C"/>
    <property type="match status" value="1"/>
</dbReference>
<feature type="domain" description="Helicase ATP-binding" evidence="11">
    <location>
        <begin position="639"/>
        <end position="800"/>
    </location>
</feature>
<keyword evidence="5" id="KW-0347">Helicase</keyword>
<comment type="caution">
    <text evidence="13">The sequence shown here is derived from an EMBL/GenBank/DDBJ whole genome shotgun (WGS) entry which is preliminary data.</text>
</comment>
<evidence type="ECO:0000256" key="5">
    <source>
        <dbReference type="ARBA" id="ARBA00022806"/>
    </source>
</evidence>
<comment type="subcellular location">
    <subcellularLocation>
        <location evidence="9">Cytoplasm</location>
    </subcellularLocation>
</comment>
<proteinExistence type="inferred from homology"/>
<dbReference type="Gene3D" id="3.40.50.11180">
    <property type="match status" value="1"/>
</dbReference>
<dbReference type="SMART" id="SM00490">
    <property type="entry name" value="HELICc"/>
    <property type="match status" value="1"/>
</dbReference>
<evidence type="ECO:0000256" key="4">
    <source>
        <dbReference type="ARBA" id="ARBA00022801"/>
    </source>
</evidence>
<dbReference type="SUPFAM" id="SSF143517">
    <property type="entry name" value="TRCF domain-like"/>
    <property type="match status" value="1"/>
</dbReference>
<evidence type="ECO:0000256" key="8">
    <source>
        <dbReference type="ARBA" id="ARBA00023204"/>
    </source>
</evidence>
<dbReference type="InterPro" id="IPR036101">
    <property type="entry name" value="CarD-like/TRCF_RID_sf"/>
</dbReference>
<evidence type="ECO:0000256" key="6">
    <source>
        <dbReference type="ARBA" id="ARBA00022840"/>
    </source>
</evidence>
<dbReference type="GO" id="GO:0016787">
    <property type="term" value="F:hydrolase activity"/>
    <property type="evidence" value="ECO:0007669"/>
    <property type="project" value="UniProtKB-KW"/>
</dbReference>
<name>A0A7C9NAL5_9BACT</name>
<evidence type="ECO:0000259" key="12">
    <source>
        <dbReference type="PROSITE" id="PS51194"/>
    </source>
</evidence>
<dbReference type="PANTHER" id="PTHR47964">
    <property type="entry name" value="ATP-DEPENDENT DNA HELICASE HOMOLOG RECG, CHLOROPLASTIC"/>
    <property type="match status" value="1"/>
</dbReference>
<dbReference type="GO" id="GO:0006355">
    <property type="term" value="P:regulation of DNA-templated transcription"/>
    <property type="evidence" value="ECO:0007669"/>
    <property type="project" value="UniProtKB-UniRule"/>
</dbReference>
<evidence type="ECO:0000256" key="10">
    <source>
        <dbReference type="SAM" id="MobiDB-lite"/>
    </source>
</evidence>
<dbReference type="SMART" id="SM00982">
    <property type="entry name" value="TRCF"/>
    <property type="match status" value="1"/>
</dbReference>
<dbReference type="HAMAP" id="MF_00969">
    <property type="entry name" value="TRCF"/>
    <property type="match status" value="1"/>
</dbReference>
<dbReference type="InterPro" id="IPR011545">
    <property type="entry name" value="DEAD/DEAH_box_helicase_dom"/>
</dbReference>
<comment type="similarity">
    <text evidence="9">In the C-terminal section; belongs to the helicase family. RecG subfamily.</text>
</comment>
<keyword evidence="8 9" id="KW-0234">DNA repair</keyword>
<dbReference type="GO" id="GO:0005524">
    <property type="term" value="F:ATP binding"/>
    <property type="evidence" value="ECO:0007669"/>
    <property type="project" value="UniProtKB-UniRule"/>
</dbReference>
<dbReference type="SUPFAM" id="SSF141259">
    <property type="entry name" value="CarD-like"/>
    <property type="match status" value="1"/>
</dbReference>
<evidence type="ECO:0000256" key="9">
    <source>
        <dbReference type="HAMAP-Rule" id="MF_00969"/>
    </source>
</evidence>
<dbReference type="InterPro" id="IPR037235">
    <property type="entry name" value="TRCF-like_C_D7"/>
</dbReference>
<evidence type="ECO:0000259" key="11">
    <source>
        <dbReference type="PROSITE" id="PS51192"/>
    </source>
</evidence>
<dbReference type="PROSITE" id="PS51194">
    <property type="entry name" value="HELICASE_CTER"/>
    <property type="match status" value="1"/>
</dbReference>
<dbReference type="InterPro" id="IPR014001">
    <property type="entry name" value="Helicase_ATP-bd"/>
</dbReference>
<dbReference type="EMBL" id="QWKH01000020">
    <property type="protein sequence ID" value="NBI34263.1"/>
    <property type="molecule type" value="Genomic_DNA"/>
</dbReference>
<dbReference type="Gene3D" id="3.30.2060.10">
    <property type="entry name" value="Penicillin-binding protein 1b domain"/>
    <property type="match status" value="1"/>
</dbReference>
<dbReference type="SMART" id="SM01058">
    <property type="entry name" value="CarD_TRCF"/>
    <property type="match status" value="1"/>
</dbReference>
<dbReference type="GO" id="GO:0000716">
    <property type="term" value="P:transcription-coupled nucleotide-excision repair, DNA damage recognition"/>
    <property type="evidence" value="ECO:0007669"/>
    <property type="project" value="UniProtKB-UniRule"/>
</dbReference>
<evidence type="ECO:0000256" key="1">
    <source>
        <dbReference type="ARBA" id="ARBA00022490"/>
    </source>
</evidence>
<comment type="function">
    <text evidence="9">Couples transcription and DNA repair by recognizing RNA polymerase (RNAP) stalled at DNA lesions. Mediates ATP-dependent release of RNAP and its truncated transcript from the DNA, and recruitment of nucleotide excision repair machinery to the damaged site.</text>
</comment>
<keyword evidence="4 9" id="KW-0378">Hydrolase</keyword>
<feature type="domain" description="Helicase C-terminal" evidence="12">
    <location>
        <begin position="821"/>
        <end position="975"/>
    </location>
</feature>
<keyword evidence="1 9" id="KW-0963">Cytoplasm</keyword>
<dbReference type="Gene3D" id="2.40.10.170">
    <property type="match status" value="1"/>
</dbReference>
<dbReference type="SUPFAM" id="SSF52540">
    <property type="entry name" value="P-loop containing nucleoside triphosphate hydrolases"/>
    <property type="match status" value="3"/>
</dbReference>
<accession>A0A7C9NAL5</accession>
<dbReference type="InterPro" id="IPR005118">
    <property type="entry name" value="TRCF_C"/>
</dbReference>
<keyword evidence="7 9" id="KW-0238">DNA-binding</keyword>
<keyword evidence="2 9" id="KW-0547">Nucleotide-binding</keyword>
<dbReference type="InterPro" id="IPR001650">
    <property type="entry name" value="Helicase_C-like"/>
</dbReference>
<sequence>MLINSLAFVLEKSHCLEPFWAKLDKGEDAAIGVASSARPFLVAARFACRPQPTLVIVAGEESAVAFARSVAAYLGDDKVLRFPERTDTPFVPKRPDFSAAARRMRAAWALQEGREVVVVASARSLVRRIPPAQACAGAPLFLRAGFELGAMEQPTRSRSLNDYEDVLRSLEARGYENTGELDGPGTFAARGGTIDVYPGNLSYPVRLDFFGDELEEIRRIIPSTGQTVSSLEEVEVYPVLEFETTPQTMAQARKKLKRPAASNPVLRAMLENLEGGMRFDGADGLLPYLYEETATLGDYVAKGSLVSLMEPRSLMDDMAHALDELSVKAKGSGLALDSLYAAAESASFGDALRATYVSIMQVGGLLDAELPVKRVEVAGHPDKLYGRLRSLVDGSYTVVFSASNRRARKEMELEFVERGLPIQELRQEKGTEENGDGESAPGAEKRRLRKGVVNVTDVDVPLGMVIPAAKLALVSLTDTQGSKASQSAKRHVDITEVTFPYKPGDYVVHAAHGVAHFKELVRREIDGVERDYLLLEYAEGDKLFVPVEQLDRVTRYVGPEGASPRLTRLNTADWSRAVAKATAATKKLAFDLVDVYARRAAVKGYAYPPDSWRQHEMEEAFPFQETRDQLAAIADTKSDMESDRPMDRLICGDVGFGKTEVALRAAFKAVDAGKQVMVLCPTTILAQQHYTSFNDRFEPFGVKVEVLSRFRTPEQQRKALSGFESGDVSVLVGTHRLLSRDVNPRDLGLVIIDEEQRFGVGHKEQLKHLRESTDILTLSATPIPRTMQMSLSGVRDMSLIMTPPDQRRPVNVHVGEWDPDLVSDAIRRELARKGQVYYVSNRVRSIDDAVARVQRAAEEARVGVAHGQMSKEQLERVMEEFAAGKLDVLVATTIIESGIDNPHTNTLIIEDSQRLGLAQMYQLKGRVGRSSEQAYAYFMFPDNIPLTEEAQARLTALSEHQELGSGLRIAMKDLEIRGAGNILGAEQSGNMSAVGFDLFAQMLAQAVNATKEGDLKALDQLPPALSDITVNLPGHTYLPEDYIPATDERVLWYRKLASASTEQAVQDIYEDLLAKRPDMPQAAENLFAKARLKAFANEHHVRLVSAVAGKLTVEPIDIPKDRLTALRRAQGRYLSDKRKLILPLRYFKLGEGDNLIRPVYELLKSLVGEDDSSRG</sequence>
<keyword evidence="3 9" id="KW-0227">DNA damage</keyword>
<dbReference type="AlphaFoldDB" id="A0A7C9NAL5"/>
<dbReference type="EC" id="3.6.4.-" evidence="9"/>
<evidence type="ECO:0000313" key="13">
    <source>
        <dbReference type="EMBL" id="NBI34263.1"/>
    </source>
</evidence>
<dbReference type="PROSITE" id="PS51192">
    <property type="entry name" value="HELICASE_ATP_BIND_1"/>
    <property type="match status" value="1"/>
</dbReference>
<evidence type="ECO:0000256" key="3">
    <source>
        <dbReference type="ARBA" id="ARBA00022763"/>
    </source>
</evidence>
<evidence type="ECO:0000256" key="2">
    <source>
        <dbReference type="ARBA" id="ARBA00022741"/>
    </source>
</evidence>
<dbReference type="SMART" id="SM00487">
    <property type="entry name" value="DEXDc"/>
    <property type="match status" value="1"/>
</dbReference>
<dbReference type="CDD" id="cd17991">
    <property type="entry name" value="DEXHc_TRCF"/>
    <property type="match status" value="1"/>
</dbReference>
<dbReference type="InterPro" id="IPR004576">
    <property type="entry name" value="Mfd"/>
</dbReference>
<dbReference type="GO" id="GO:0005737">
    <property type="term" value="C:cytoplasm"/>
    <property type="evidence" value="ECO:0007669"/>
    <property type="project" value="UniProtKB-SubCell"/>
</dbReference>
<organism evidence="13">
    <name type="scientific">Muribaculaceae bacterium Z82</name>
    <dbReference type="NCBI Taxonomy" id="2304548"/>
    <lineage>
        <taxon>Bacteria</taxon>
        <taxon>Pseudomonadati</taxon>
        <taxon>Bacteroidota</taxon>
        <taxon>Bacteroidia</taxon>
        <taxon>Bacteroidales</taxon>
        <taxon>Muribaculaceae</taxon>
    </lineage>
</organism>
<dbReference type="InterPro" id="IPR027417">
    <property type="entry name" value="P-loop_NTPase"/>
</dbReference>
<comment type="similarity">
    <text evidence="9">In the N-terminal section; belongs to the UvrB family.</text>
</comment>
<dbReference type="Pfam" id="PF03461">
    <property type="entry name" value="TRCF"/>
    <property type="match status" value="1"/>
</dbReference>
<dbReference type="PANTHER" id="PTHR47964:SF1">
    <property type="entry name" value="ATP-DEPENDENT DNA HELICASE HOMOLOG RECG, CHLOROPLASTIC"/>
    <property type="match status" value="1"/>
</dbReference>
<dbReference type="InterPro" id="IPR003711">
    <property type="entry name" value="CarD-like/TRCF_RID"/>
</dbReference>
<dbReference type="Pfam" id="PF17757">
    <property type="entry name" value="UvrB_inter"/>
    <property type="match status" value="1"/>
</dbReference>
<dbReference type="InterPro" id="IPR041471">
    <property type="entry name" value="UvrB_inter"/>
</dbReference>
<dbReference type="GO" id="GO:0003678">
    <property type="term" value="F:DNA helicase activity"/>
    <property type="evidence" value="ECO:0007669"/>
    <property type="project" value="TreeGrafter"/>
</dbReference>
<dbReference type="Gene3D" id="3.90.1150.50">
    <property type="entry name" value="Transcription-repair-coupling factor, D7 domain"/>
    <property type="match status" value="1"/>
</dbReference>
<evidence type="ECO:0000256" key="7">
    <source>
        <dbReference type="ARBA" id="ARBA00023125"/>
    </source>
</evidence>
<keyword evidence="6 9" id="KW-0067">ATP-binding</keyword>
<gene>
    <name evidence="9 13" type="primary">mfd</name>
    <name evidence="13" type="ORF">D1639_04290</name>
</gene>
<protein>
    <recommendedName>
        <fullName evidence="9">Transcription-repair-coupling factor</fullName>
        <shortName evidence="9">TRCF</shortName>
        <ecNumber evidence="9">3.6.4.-</ecNumber>
    </recommendedName>
</protein>
<feature type="region of interest" description="Disordered" evidence="10">
    <location>
        <begin position="424"/>
        <end position="447"/>
    </location>
</feature>
<reference evidence="13" key="1">
    <citation type="submission" date="2018-08" db="EMBL/GenBank/DDBJ databases">
        <title>Murine metabolic-syndrome-specific gut microbial biobank.</title>
        <authorList>
            <person name="Liu C."/>
        </authorList>
    </citation>
    <scope>NUCLEOTIDE SEQUENCE [LARGE SCALE GENOMIC DNA]</scope>
    <source>
        <strain evidence="13">Z82</strain>
    </source>
</reference>
<dbReference type="NCBIfam" id="TIGR00580">
    <property type="entry name" value="mfd"/>
    <property type="match status" value="1"/>
</dbReference>
<dbReference type="Pfam" id="PF00270">
    <property type="entry name" value="DEAD"/>
    <property type="match status" value="1"/>
</dbReference>
<dbReference type="GO" id="GO:0003684">
    <property type="term" value="F:damaged DNA binding"/>
    <property type="evidence" value="ECO:0007669"/>
    <property type="project" value="InterPro"/>
</dbReference>
<dbReference type="InterPro" id="IPR047112">
    <property type="entry name" value="RecG/Mfd"/>
</dbReference>
<dbReference type="Gene3D" id="3.40.50.300">
    <property type="entry name" value="P-loop containing nucleotide triphosphate hydrolases"/>
    <property type="match status" value="2"/>
</dbReference>